<proteinExistence type="predicted"/>
<reference evidence="2" key="1">
    <citation type="submission" date="2024-06" db="EMBL/GenBank/DDBJ databases">
        <title>Draft Genome Sequence of Deinococcus sonorensis Type Strain KR-87, a Biofilm Producing Representative of the Genus Deinococcus.</title>
        <authorList>
            <person name="Boren L.S."/>
            <person name="Grosso R.A."/>
            <person name="Hugenberg-Cox A.N."/>
            <person name="Hill J.T.E."/>
            <person name="Albert C.M."/>
            <person name="Tuohy J.M."/>
        </authorList>
    </citation>
    <scope>NUCLEOTIDE SEQUENCE</scope>
    <source>
        <strain evidence="2">KR-87</strain>
    </source>
</reference>
<dbReference type="RefSeq" id="WP_350243925.1">
    <property type="nucleotide sequence ID" value="NZ_CP158299.1"/>
</dbReference>
<evidence type="ECO:0000313" key="2">
    <source>
        <dbReference type="EMBL" id="XBV85882.1"/>
    </source>
</evidence>
<dbReference type="Pfam" id="PF00300">
    <property type="entry name" value="His_Phos_1"/>
    <property type="match status" value="2"/>
</dbReference>
<evidence type="ECO:0000256" key="1">
    <source>
        <dbReference type="ARBA" id="ARBA00022801"/>
    </source>
</evidence>
<dbReference type="SUPFAM" id="SSF53254">
    <property type="entry name" value="Phosphoglycerate mutase-like"/>
    <property type="match status" value="1"/>
</dbReference>
<dbReference type="KEGG" id="dsc:ABOD76_06135"/>
<gene>
    <name evidence="2" type="ORF">ABOD76_06135</name>
</gene>
<dbReference type="EMBL" id="CP158299">
    <property type="protein sequence ID" value="XBV85882.1"/>
    <property type="molecule type" value="Genomic_DNA"/>
</dbReference>
<organism evidence="2">
    <name type="scientific">Deinococcus sonorensis KR-87</name>
    <dbReference type="NCBI Taxonomy" id="694439"/>
    <lineage>
        <taxon>Bacteria</taxon>
        <taxon>Thermotogati</taxon>
        <taxon>Deinococcota</taxon>
        <taxon>Deinococci</taxon>
        <taxon>Deinococcales</taxon>
        <taxon>Deinococcaceae</taxon>
        <taxon>Deinococcus</taxon>
    </lineage>
</organism>
<dbReference type="PANTHER" id="PTHR20935">
    <property type="entry name" value="PHOSPHOGLYCERATE MUTASE-RELATED"/>
    <property type="match status" value="1"/>
</dbReference>
<dbReference type="CDD" id="cd07067">
    <property type="entry name" value="HP_PGM_like"/>
    <property type="match status" value="1"/>
</dbReference>
<dbReference type="EC" id="3.1.3.-" evidence="2"/>
<dbReference type="SMART" id="SM00855">
    <property type="entry name" value="PGAM"/>
    <property type="match status" value="1"/>
</dbReference>
<keyword evidence="1 2" id="KW-0378">Hydrolase</keyword>
<dbReference type="InterPro" id="IPR013078">
    <property type="entry name" value="His_Pase_superF_clade-1"/>
</dbReference>
<dbReference type="InterPro" id="IPR029033">
    <property type="entry name" value="His_PPase_superfam"/>
</dbReference>
<accession>A0AAU7UBA2</accession>
<sequence length="234" mass="25730">MSTLLLVRHGQATPFEADTDRLSALGEQQAGAVGRFLAEARVRPTRVLHGPMVRQRRSAELAAQAAGQDWPAASEDARLAEYDGDGIVQTLAPLLARQDEPFAALMQDYQIRRDSPDRNRYFQRMLEHLTASYLRGEVQHDSVESWAHFRGRVRAAARDILEGPGGSTVLVFTSGGVIGLIVATVLDAPDAAALQLNWRVRNASITRLTYGAGRVSLDSFNETAHLTPELTSWR</sequence>
<dbReference type="PANTHER" id="PTHR20935:SF0">
    <property type="entry name" value="SERINE_THREONINE-PROTEIN PHOSPHATASE PGAM5, MITOCHONDRIAL"/>
    <property type="match status" value="1"/>
</dbReference>
<name>A0AAU7UBA2_9DEIO</name>
<dbReference type="InterPro" id="IPR051021">
    <property type="entry name" value="Mito_Ser/Thr_phosphatase"/>
</dbReference>
<protein>
    <submittedName>
        <fullName evidence="2">Histidine phosphatase family protein</fullName>
        <ecNumber evidence="2">3.1.3.-</ecNumber>
    </submittedName>
</protein>
<dbReference type="Gene3D" id="3.40.50.1240">
    <property type="entry name" value="Phosphoglycerate mutase-like"/>
    <property type="match status" value="1"/>
</dbReference>
<dbReference type="GO" id="GO:0016787">
    <property type="term" value="F:hydrolase activity"/>
    <property type="evidence" value="ECO:0007669"/>
    <property type="project" value="UniProtKB-KW"/>
</dbReference>
<dbReference type="AlphaFoldDB" id="A0AAU7UBA2"/>